<proteinExistence type="predicted"/>
<evidence type="ECO:0000313" key="1">
    <source>
        <dbReference type="EnsemblPlants" id="Kaladp0395s0015.1.v1.1.CDS.1"/>
    </source>
</evidence>
<dbReference type="AlphaFoldDB" id="A0A7N0V8P1"/>
<name>A0A7N0V8P1_KALFE</name>
<reference evidence="1" key="1">
    <citation type="submission" date="2021-01" db="UniProtKB">
        <authorList>
            <consortium name="EnsemblPlants"/>
        </authorList>
    </citation>
    <scope>IDENTIFICATION</scope>
</reference>
<sequence length="127" mass="14723">MEEKTGVWLSHRWMQVRSSGGKRIMICLFQERASDILEAVYGGAVKAIPSNIRLRQHLFEILEAINLAQLEDLKKMTLRGMKSNFSGFLHLCMCLRLPHAHRYFSNTFYRVHGQGYPWSPSTCRILP</sequence>
<protein>
    <submittedName>
        <fullName evidence="1">Uncharacterized protein</fullName>
    </submittedName>
</protein>
<dbReference type="Proteomes" id="UP000594263">
    <property type="component" value="Unplaced"/>
</dbReference>
<keyword evidence="2" id="KW-1185">Reference proteome</keyword>
<accession>A0A7N0V8P1</accession>
<evidence type="ECO:0000313" key="2">
    <source>
        <dbReference type="Proteomes" id="UP000594263"/>
    </source>
</evidence>
<dbReference type="EnsemblPlants" id="Kaladp0395s0015.1.v1.1">
    <property type="protein sequence ID" value="Kaladp0395s0015.1.v1.1.CDS.1"/>
    <property type="gene ID" value="Kaladp0395s0015.v1.1"/>
</dbReference>
<organism evidence="1 2">
    <name type="scientific">Kalanchoe fedtschenkoi</name>
    <name type="common">Lavender scallops</name>
    <name type="synonym">South American air plant</name>
    <dbReference type="NCBI Taxonomy" id="63787"/>
    <lineage>
        <taxon>Eukaryota</taxon>
        <taxon>Viridiplantae</taxon>
        <taxon>Streptophyta</taxon>
        <taxon>Embryophyta</taxon>
        <taxon>Tracheophyta</taxon>
        <taxon>Spermatophyta</taxon>
        <taxon>Magnoliopsida</taxon>
        <taxon>eudicotyledons</taxon>
        <taxon>Gunneridae</taxon>
        <taxon>Pentapetalae</taxon>
        <taxon>Saxifragales</taxon>
        <taxon>Crassulaceae</taxon>
        <taxon>Kalanchoe</taxon>
    </lineage>
</organism>
<dbReference type="Gramene" id="Kaladp0395s0015.1.v1.1">
    <property type="protein sequence ID" value="Kaladp0395s0015.1.v1.1.CDS.1"/>
    <property type="gene ID" value="Kaladp0395s0015.v1.1"/>
</dbReference>